<protein>
    <submittedName>
        <fullName evidence="2">Glycosyltransferase family 2 protein</fullName>
    </submittedName>
</protein>
<dbReference type="InterPro" id="IPR029044">
    <property type="entry name" value="Nucleotide-diphossugar_trans"/>
</dbReference>
<sequence>MNTISLCMIVRDEEQTLERCLRSAAPIADEIILVDTGSVDKTVEIAEKYTNRIYHFAWIDDFAAARNASFDRAQCDYCLWLDADDVLPEASVREIERLKREMEPDTDIVMMPYHTAFDEDGAPVFTYYRERLIRRAAGMRWVGAVHEVIVPQGKILYSTAAVEHHKLKPAEPGRNRRIFERMLERGDVLDARQRFYYARELREAGETARAAAIFEQLIDRREGWTPNLIDACGQLCDCYAAQGERQKALLALLRALSFGPPRAELCCRLGAWFLDENQLETAVFWYKTALERPADDRSGGFVNPDCRGFIPLMQLCVCYDRMGDHREAARYNELAGAMKPLSPAYLYNRQYFADKGL</sequence>
<evidence type="ECO:0000313" key="3">
    <source>
        <dbReference type="Proteomes" id="UP000824073"/>
    </source>
</evidence>
<evidence type="ECO:0000259" key="1">
    <source>
        <dbReference type="Pfam" id="PF00535"/>
    </source>
</evidence>
<accession>A0A9D1IXM4</accession>
<dbReference type="EMBL" id="DVMR01000053">
    <property type="protein sequence ID" value="HIU44009.1"/>
    <property type="molecule type" value="Genomic_DNA"/>
</dbReference>
<reference evidence="2" key="2">
    <citation type="journal article" date="2021" name="PeerJ">
        <title>Extensive microbial diversity within the chicken gut microbiome revealed by metagenomics and culture.</title>
        <authorList>
            <person name="Gilroy R."/>
            <person name="Ravi A."/>
            <person name="Getino M."/>
            <person name="Pursley I."/>
            <person name="Horton D.L."/>
            <person name="Alikhan N.F."/>
            <person name="Baker D."/>
            <person name="Gharbi K."/>
            <person name="Hall N."/>
            <person name="Watson M."/>
            <person name="Adriaenssens E.M."/>
            <person name="Foster-Nyarko E."/>
            <person name="Jarju S."/>
            <person name="Secka A."/>
            <person name="Antonio M."/>
            <person name="Oren A."/>
            <person name="Chaudhuri R.R."/>
            <person name="La Ragione R."/>
            <person name="Hildebrand F."/>
            <person name="Pallen M.J."/>
        </authorList>
    </citation>
    <scope>NUCLEOTIDE SEQUENCE</scope>
    <source>
        <strain evidence="2">CHK191-8634</strain>
    </source>
</reference>
<dbReference type="AlphaFoldDB" id="A0A9D1IXM4"/>
<reference evidence="2" key="1">
    <citation type="submission" date="2020-10" db="EMBL/GenBank/DDBJ databases">
        <authorList>
            <person name="Gilroy R."/>
        </authorList>
    </citation>
    <scope>NUCLEOTIDE SEQUENCE</scope>
    <source>
        <strain evidence="2">CHK191-8634</strain>
    </source>
</reference>
<gene>
    <name evidence="2" type="ORF">IAB67_06905</name>
</gene>
<proteinExistence type="predicted"/>
<name>A0A9D1IXM4_9CLOT</name>
<dbReference type="SUPFAM" id="SSF53448">
    <property type="entry name" value="Nucleotide-diphospho-sugar transferases"/>
    <property type="match status" value="1"/>
</dbReference>
<dbReference type="Proteomes" id="UP000824073">
    <property type="component" value="Unassembled WGS sequence"/>
</dbReference>
<dbReference type="InterPro" id="IPR001173">
    <property type="entry name" value="Glyco_trans_2-like"/>
</dbReference>
<feature type="domain" description="Glycosyltransferase 2-like" evidence="1">
    <location>
        <begin position="5"/>
        <end position="123"/>
    </location>
</feature>
<dbReference type="Gene3D" id="3.90.550.10">
    <property type="entry name" value="Spore Coat Polysaccharide Biosynthesis Protein SpsA, Chain A"/>
    <property type="match status" value="1"/>
</dbReference>
<organism evidence="2 3">
    <name type="scientific">Candidatus Ventrousia excrementavium</name>
    <dbReference type="NCBI Taxonomy" id="2840961"/>
    <lineage>
        <taxon>Bacteria</taxon>
        <taxon>Bacillati</taxon>
        <taxon>Bacillota</taxon>
        <taxon>Clostridia</taxon>
        <taxon>Eubacteriales</taxon>
        <taxon>Clostridiaceae</taxon>
        <taxon>Clostridiaceae incertae sedis</taxon>
        <taxon>Candidatus Ventrousia</taxon>
    </lineage>
</organism>
<dbReference type="PANTHER" id="PTHR43630">
    <property type="entry name" value="POLY-BETA-1,6-N-ACETYL-D-GLUCOSAMINE SYNTHASE"/>
    <property type="match status" value="1"/>
</dbReference>
<dbReference type="InterPro" id="IPR011990">
    <property type="entry name" value="TPR-like_helical_dom_sf"/>
</dbReference>
<comment type="caution">
    <text evidence="2">The sequence shown here is derived from an EMBL/GenBank/DDBJ whole genome shotgun (WGS) entry which is preliminary data.</text>
</comment>
<dbReference type="Gene3D" id="1.25.40.10">
    <property type="entry name" value="Tetratricopeptide repeat domain"/>
    <property type="match status" value="2"/>
</dbReference>
<evidence type="ECO:0000313" key="2">
    <source>
        <dbReference type="EMBL" id="HIU44009.1"/>
    </source>
</evidence>
<dbReference type="PANTHER" id="PTHR43630:SF2">
    <property type="entry name" value="GLYCOSYLTRANSFERASE"/>
    <property type="match status" value="1"/>
</dbReference>
<dbReference type="Pfam" id="PF00535">
    <property type="entry name" value="Glycos_transf_2"/>
    <property type="match status" value="1"/>
</dbReference>
<dbReference type="SUPFAM" id="SSF48452">
    <property type="entry name" value="TPR-like"/>
    <property type="match status" value="1"/>
</dbReference>
<dbReference type="CDD" id="cd02511">
    <property type="entry name" value="Beta4Glucosyltransferase"/>
    <property type="match status" value="1"/>
</dbReference>